<keyword evidence="2" id="KW-1185">Reference proteome</keyword>
<gene>
    <name evidence="1" type="ORF">OUZ56_015944</name>
</gene>
<protein>
    <submittedName>
        <fullName evidence="1">Uncharacterized protein</fullName>
    </submittedName>
</protein>
<reference evidence="1 2" key="1">
    <citation type="journal article" date="2023" name="Nucleic Acids Res.">
        <title>The hologenome of Daphnia magna reveals possible DNA methylation and microbiome-mediated evolution of the host genome.</title>
        <authorList>
            <person name="Chaturvedi A."/>
            <person name="Li X."/>
            <person name="Dhandapani V."/>
            <person name="Marshall H."/>
            <person name="Kissane S."/>
            <person name="Cuenca-Cambronero M."/>
            <person name="Asole G."/>
            <person name="Calvet F."/>
            <person name="Ruiz-Romero M."/>
            <person name="Marangio P."/>
            <person name="Guigo R."/>
            <person name="Rago D."/>
            <person name="Mirbahai L."/>
            <person name="Eastwood N."/>
            <person name="Colbourne J.K."/>
            <person name="Zhou J."/>
            <person name="Mallon E."/>
            <person name="Orsini L."/>
        </authorList>
    </citation>
    <scope>NUCLEOTIDE SEQUENCE [LARGE SCALE GENOMIC DNA]</scope>
    <source>
        <strain evidence="1">LRV0_1</strain>
    </source>
</reference>
<sequence>MTRQEREFHGWLRLELLGQSNVWNSGNHGAVPNFFVHPALDHGQPQRQIRCDSHVGKVETGERFDSCDPSTGVM</sequence>
<proteinExistence type="predicted"/>
<dbReference type="Proteomes" id="UP001234178">
    <property type="component" value="Unassembled WGS sequence"/>
</dbReference>
<evidence type="ECO:0000313" key="2">
    <source>
        <dbReference type="Proteomes" id="UP001234178"/>
    </source>
</evidence>
<name>A0ABR0APA3_9CRUS</name>
<comment type="caution">
    <text evidence="1">The sequence shown here is derived from an EMBL/GenBank/DDBJ whole genome shotgun (WGS) entry which is preliminary data.</text>
</comment>
<organism evidence="1 2">
    <name type="scientific">Daphnia magna</name>
    <dbReference type="NCBI Taxonomy" id="35525"/>
    <lineage>
        <taxon>Eukaryota</taxon>
        <taxon>Metazoa</taxon>
        <taxon>Ecdysozoa</taxon>
        <taxon>Arthropoda</taxon>
        <taxon>Crustacea</taxon>
        <taxon>Branchiopoda</taxon>
        <taxon>Diplostraca</taxon>
        <taxon>Cladocera</taxon>
        <taxon>Anomopoda</taxon>
        <taxon>Daphniidae</taxon>
        <taxon>Daphnia</taxon>
    </lineage>
</organism>
<evidence type="ECO:0000313" key="1">
    <source>
        <dbReference type="EMBL" id="KAK4026921.1"/>
    </source>
</evidence>
<dbReference type="EMBL" id="JAOYFB010000038">
    <property type="protein sequence ID" value="KAK4026921.1"/>
    <property type="molecule type" value="Genomic_DNA"/>
</dbReference>
<accession>A0ABR0APA3</accession>